<dbReference type="EMBL" id="JBHSPU010000013">
    <property type="protein sequence ID" value="MFC5914506.1"/>
    <property type="molecule type" value="Genomic_DNA"/>
</dbReference>
<reference evidence="2" key="1">
    <citation type="journal article" date="2019" name="Int. J. Syst. Evol. Microbiol.">
        <title>The Global Catalogue of Microorganisms (GCM) 10K type strain sequencing project: providing services to taxonomists for standard genome sequencing and annotation.</title>
        <authorList>
            <consortium name="The Broad Institute Genomics Platform"/>
            <consortium name="The Broad Institute Genome Sequencing Center for Infectious Disease"/>
            <person name="Wu L."/>
            <person name="Ma J."/>
        </authorList>
    </citation>
    <scope>NUCLEOTIDE SEQUENCE [LARGE SCALE GENOMIC DNA]</scope>
    <source>
        <strain evidence="2">JCM 4147</strain>
    </source>
</reference>
<gene>
    <name evidence="1" type="ORF">ACFP1B_13845</name>
</gene>
<evidence type="ECO:0000313" key="1">
    <source>
        <dbReference type="EMBL" id="MFC5914506.1"/>
    </source>
</evidence>
<organism evidence="1 2">
    <name type="scientific">Streptomyces pulveraceus</name>
    <dbReference type="NCBI Taxonomy" id="68258"/>
    <lineage>
        <taxon>Bacteria</taxon>
        <taxon>Bacillati</taxon>
        <taxon>Actinomycetota</taxon>
        <taxon>Actinomycetes</taxon>
        <taxon>Kitasatosporales</taxon>
        <taxon>Streptomycetaceae</taxon>
        <taxon>Streptomyces</taxon>
    </lineage>
</organism>
<keyword evidence="2" id="KW-1185">Reference proteome</keyword>
<accession>A0ABW1GI25</accession>
<sequence>MARDFEALKARVQDVSYKPGTDALRRIGPLLLQAQGLTATAMVRLTATRPALRPSGAPKPARRR</sequence>
<evidence type="ECO:0000313" key="2">
    <source>
        <dbReference type="Proteomes" id="UP001596200"/>
    </source>
</evidence>
<dbReference type="Proteomes" id="UP001596200">
    <property type="component" value="Unassembled WGS sequence"/>
</dbReference>
<comment type="caution">
    <text evidence="1">The sequence shown here is derived from an EMBL/GenBank/DDBJ whole genome shotgun (WGS) entry which is preliminary data.</text>
</comment>
<name>A0ABW1GI25_9ACTN</name>
<proteinExistence type="predicted"/>
<dbReference type="RefSeq" id="WP_344514728.1">
    <property type="nucleotide sequence ID" value="NZ_BAAATU010000031.1"/>
</dbReference>
<protein>
    <submittedName>
        <fullName evidence="1">Uncharacterized protein</fullName>
    </submittedName>
</protein>